<dbReference type="Pfam" id="PF22725">
    <property type="entry name" value="GFO_IDH_MocA_C3"/>
    <property type="match status" value="1"/>
</dbReference>
<dbReference type="SUPFAM" id="SSF55347">
    <property type="entry name" value="Glyceraldehyde-3-phosphate dehydrogenase-like, C-terminal domain"/>
    <property type="match status" value="1"/>
</dbReference>
<dbReference type="GO" id="GO:0000166">
    <property type="term" value="F:nucleotide binding"/>
    <property type="evidence" value="ECO:0007669"/>
    <property type="project" value="InterPro"/>
</dbReference>
<comment type="similarity">
    <text evidence="1">Belongs to the Gfo/Idh/MocA family.</text>
</comment>
<name>A0A2W7QS85_9RHOB</name>
<protein>
    <submittedName>
        <fullName evidence="5">Putative dehydrogenase</fullName>
    </submittedName>
</protein>
<organism evidence="5 6">
    <name type="scientific">Cereibacter changlensis</name>
    <dbReference type="NCBI Taxonomy" id="402884"/>
    <lineage>
        <taxon>Bacteria</taxon>
        <taxon>Pseudomonadati</taxon>
        <taxon>Pseudomonadota</taxon>
        <taxon>Alphaproteobacteria</taxon>
        <taxon>Rhodobacterales</taxon>
        <taxon>Paracoccaceae</taxon>
        <taxon>Cereibacter</taxon>
    </lineage>
</organism>
<dbReference type="PANTHER" id="PTHR43708:SF5">
    <property type="entry name" value="CONSERVED EXPRESSED OXIDOREDUCTASE (EUROFUNG)-RELATED"/>
    <property type="match status" value="1"/>
</dbReference>
<dbReference type="PANTHER" id="PTHR43708">
    <property type="entry name" value="CONSERVED EXPRESSED OXIDOREDUCTASE (EUROFUNG)"/>
    <property type="match status" value="1"/>
</dbReference>
<keyword evidence="2" id="KW-0560">Oxidoreductase</keyword>
<dbReference type="InterPro" id="IPR055170">
    <property type="entry name" value="GFO_IDH_MocA-like_dom"/>
</dbReference>
<dbReference type="Gene3D" id="3.40.50.720">
    <property type="entry name" value="NAD(P)-binding Rossmann-like Domain"/>
    <property type="match status" value="1"/>
</dbReference>
<feature type="domain" description="GFO/IDH/MocA-like oxidoreductase" evidence="4">
    <location>
        <begin position="133"/>
        <end position="254"/>
    </location>
</feature>
<dbReference type="EMBL" id="QKZS01000010">
    <property type="protein sequence ID" value="PZX51134.1"/>
    <property type="molecule type" value="Genomic_DNA"/>
</dbReference>
<accession>A0A2W7QS85</accession>
<dbReference type="Gene3D" id="3.30.360.10">
    <property type="entry name" value="Dihydrodipicolinate Reductase, domain 2"/>
    <property type="match status" value="1"/>
</dbReference>
<evidence type="ECO:0000259" key="3">
    <source>
        <dbReference type="Pfam" id="PF01408"/>
    </source>
</evidence>
<sequence>MTKTRIALVGLGMAVTPHARGLLDLAGEIEVVRAFSPSAARRQAFAARFPFPLCDRLETILEDPEIEAVAVLTPANTHAEIALRCAAAGKHVLMEKPLEIATDRAEALVAGCREAGVTLGVVLQHRFRPAGMRLAQILAEGRLGRIVGCSTTIRLWRPQDYYDEPGRGSFARDGGGVLISQGIHTLDLMLSLAGPVAAVTGFATTTPVHRMETEDMVCAALRFANGAIGTVEASTAAYPGFHEEILLTCERGTAQLRGGELLVQFHDGLQERVQVPIAAGGAGKDPMDFPHDFHRAVMADFAAALREGRPPRVTGDEALKVHRLIDALIETGRTGAMVEL</sequence>
<dbReference type="InterPro" id="IPR036291">
    <property type="entry name" value="NAD(P)-bd_dom_sf"/>
</dbReference>
<dbReference type="Pfam" id="PF01408">
    <property type="entry name" value="GFO_IDH_MocA"/>
    <property type="match status" value="1"/>
</dbReference>
<dbReference type="AlphaFoldDB" id="A0A2W7QS85"/>
<evidence type="ECO:0000259" key="4">
    <source>
        <dbReference type="Pfam" id="PF22725"/>
    </source>
</evidence>
<reference evidence="5 6" key="1">
    <citation type="submission" date="2018-06" db="EMBL/GenBank/DDBJ databases">
        <title>Genomic Encyclopedia of Archaeal and Bacterial Type Strains, Phase II (KMG-II): from individual species to whole genera.</title>
        <authorList>
            <person name="Goeker M."/>
        </authorList>
    </citation>
    <scope>NUCLEOTIDE SEQUENCE [LARGE SCALE GENOMIC DNA]</scope>
    <source>
        <strain evidence="5 6">DSM 18774</strain>
    </source>
</reference>
<dbReference type="InterPro" id="IPR000683">
    <property type="entry name" value="Gfo/Idh/MocA-like_OxRdtase_N"/>
</dbReference>
<comment type="caution">
    <text evidence="5">The sequence shown here is derived from an EMBL/GenBank/DDBJ whole genome shotgun (WGS) entry which is preliminary data.</text>
</comment>
<evidence type="ECO:0000256" key="1">
    <source>
        <dbReference type="ARBA" id="ARBA00010928"/>
    </source>
</evidence>
<evidence type="ECO:0000313" key="5">
    <source>
        <dbReference type="EMBL" id="PZX51134.1"/>
    </source>
</evidence>
<evidence type="ECO:0000256" key="2">
    <source>
        <dbReference type="ARBA" id="ARBA00023002"/>
    </source>
</evidence>
<dbReference type="RefSeq" id="WP_111467441.1">
    <property type="nucleotide sequence ID" value="NZ_QKZS01000010.1"/>
</dbReference>
<dbReference type="GO" id="GO:0016491">
    <property type="term" value="F:oxidoreductase activity"/>
    <property type="evidence" value="ECO:0007669"/>
    <property type="project" value="UniProtKB-KW"/>
</dbReference>
<evidence type="ECO:0000313" key="6">
    <source>
        <dbReference type="Proteomes" id="UP000249538"/>
    </source>
</evidence>
<dbReference type="Proteomes" id="UP000249538">
    <property type="component" value="Unassembled WGS sequence"/>
</dbReference>
<dbReference type="SUPFAM" id="SSF51735">
    <property type="entry name" value="NAD(P)-binding Rossmann-fold domains"/>
    <property type="match status" value="1"/>
</dbReference>
<feature type="domain" description="Gfo/Idh/MocA-like oxidoreductase N-terminal" evidence="3">
    <location>
        <begin position="5"/>
        <end position="121"/>
    </location>
</feature>
<proteinExistence type="inferred from homology"/>
<dbReference type="InterPro" id="IPR051317">
    <property type="entry name" value="Gfo/Idh/MocA_oxidoreduct"/>
</dbReference>
<gene>
    <name evidence="5" type="ORF">LX76_03175</name>
</gene>